<evidence type="ECO:0000256" key="6">
    <source>
        <dbReference type="ARBA" id="ARBA00023077"/>
    </source>
</evidence>
<dbReference type="InterPro" id="IPR010917">
    <property type="entry name" value="TonB_rcpt_CS"/>
</dbReference>
<dbReference type="Pfam" id="PF13715">
    <property type="entry name" value="CarbopepD_reg_2"/>
    <property type="match status" value="1"/>
</dbReference>
<dbReference type="InterPro" id="IPR037066">
    <property type="entry name" value="Plug_dom_sf"/>
</dbReference>
<dbReference type="OrthoDB" id="1453181at2"/>
<evidence type="ECO:0000256" key="5">
    <source>
        <dbReference type="ARBA" id="ARBA00022729"/>
    </source>
</evidence>
<evidence type="ECO:0000259" key="11">
    <source>
        <dbReference type="Pfam" id="PF07715"/>
    </source>
</evidence>
<evidence type="ECO:0000256" key="4">
    <source>
        <dbReference type="ARBA" id="ARBA00022692"/>
    </source>
</evidence>
<evidence type="ECO:0000256" key="3">
    <source>
        <dbReference type="ARBA" id="ARBA00022452"/>
    </source>
</evidence>
<dbReference type="Proteomes" id="UP000267268">
    <property type="component" value="Chromosome 2"/>
</dbReference>
<evidence type="ECO:0000256" key="7">
    <source>
        <dbReference type="ARBA" id="ARBA00023136"/>
    </source>
</evidence>
<keyword evidence="12" id="KW-0675">Receptor</keyword>
<dbReference type="InterPro" id="IPR012910">
    <property type="entry name" value="Plug_dom"/>
</dbReference>
<dbReference type="InterPro" id="IPR008969">
    <property type="entry name" value="CarboxyPept-like_regulatory"/>
</dbReference>
<evidence type="ECO:0000256" key="8">
    <source>
        <dbReference type="ARBA" id="ARBA00023237"/>
    </source>
</evidence>
<keyword evidence="7 9" id="KW-0472">Membrane</keyword>
<evidence type="ECO:0000313" key="13">
    <source>
        <dbReference type="Proteomes" id="UP000267268"/>
    </source>
</evidence>
<dbReference type="InterPro" id="IPR036942">
    <property type="entry name" value="Beta-barrel_TonB_sf"/>
</dbReference>
<proteinExistence type="inferred from homology"/>
<dbReference type="InterPro" id="IPR039426">
    <property type="entry name" value="TonB-dep_rcpt-like"/>
</dbReference>
<dbReference type="EMBL" id="CP034563">
    <property type="protein sequence ID" value="AZQ65514.1"/>
    <property type="molecule type" value="Genomic_DNA"/>
</dbReference>
<gene>
    <name evidence="12" type="ORF">EI427_25205</name>
</gene>
<feature type="domain" description="TonB-dependent receptor plug" evidence="11">
    <location>
        <begin position="121"/>
        <end position="219"/>
    </location>
</feature>
<dbReference type="SUPFAM" id="SSF49464">
    <property type="entry name" value="Carboxypeptidase regulatory domain-like"/>
    <property type="match status" value="1"/>
</dbReference>
<keyword evidence="5 10" id="KW-0732">Signal</keyword>
<dbReference type="GO" id="GO:0044718">
    <property type="term" value="P:siderophore transmembrane transport"/>
    <property type="evidence" value="ECO:0007669"/>
    <property type="project" value="TreeGrafter"/>
</dbReference>
<keyword evidence="8 9" id="KW-0998">Cell outer membrane</keyword>
<evidence type="ECO:0000256" key="9">
    <source>
        <dbReference type="PROSITE-ProRule" id="PRU01360"/>
    </source>
</evidence>
<evidence type="ECO:0000256" key="2">
    <source>
        <dbReference type="ARBA" id="ARBA00022448"/>
    </source>
</evidence>
<comment type="similarity">
    <text evidence="9">Belongs to the TonB-dependent receptor family.</text>
</comment>
<dbReference type="Gene3D" id="2.170.130.10">
    <property type="entry name" value="TonB-dependent receptor, plug domain"/>
    <property type="match status" value="1"/>
</dbReference>
<dbReference type="SUPFAM" id="SSF56935">
    <property type="entry name" value="Porins"/>
    <property type="match status" value="1"/>
</dbReference>
<protein>
    <submittedName>
        <fullName evidence="12">TonB-dependent receptor</fullName>
    </submittedName>
</protein>
<dbReference type="GO" id="GO:0009279">
    <property type="term" value="C:cell outer membrane"/>
    <property type="evidence" value="ECO:0007669"/>
    <property type="project" value="UniProtKB-SubCell"/>
</dbReference>
<organism evidence="12 13">
    <name type="scientific">Flammeovirga pectinis</name>
    <dbReference type="NCBI Taxonomy" id="2494373"/>
    <lineage>
        <taxon>Bacteria</taxon>
        <taxon>Pseudomonadati</taxon>
        <taxon>Bacteroidota</taxon>
        <taxon>Cytophagia</taxon>
        <taxon>Cytophagales</taxon>
        <taxon>Flammeovirgaceae</taxon>
        <taxon>Flammeovirga</taxon>
    </lineage>
</organism>
<evidence type="ECO:0000256" key="1">
    <source>
        <dbReference type="ARBA" id="ARBA00004571"/>
    </source>
</evidence>
<keyword evidence="4 9" id="KW-0812">Transmembrane</keyword>
<keyword evidence="2 9" id="KW-0813">Transport</keyword>
<name>A0A3Q9FVI7_9BACT</name>
<sequence length="854" mass="93935">MLTKQFSFVAVLMCLLTGSTFAQSIIKGTLLDASTEEAIIGANVSIEGTTTGAITDFDGNFSFESKETGNKVVQISFVGMKSIKKNVTLDGTTINLGEVSMQSDAIGLQEVEVMASIAVDRKTPVAAATISAEDIETKVGNQEFPQVLKSTPGIYVSGAGGGFGDSRISLRGFDSENVAVMINGVPVNDMENGKVYWSNWAGLNDVTKTMQVQRGLGASKLAVPSVGGTINIITKATDAEKGGNVYMGVGNDGYLKTGLSLSTGLMDNGWAVSTSLSKTTGNGYVDGTSFEGYSYFLNIAKQINDKHTLSFTTFGAPQTHGQRRTYLQQEDYDKYGKRYNADWGYKNGQEFNSNENFYHKPQMSLNWYWTISDRTDLATTAYVSVGKGGGTGLTSNAAYSDRLNVNDHRTYEGIIDYDSFIGANQQQFDASNGDNSSVYYASNNNHLWTGAVSTLTHKINDAWTITGGLDLRYYKGEHYQTVDDLMGNPYYVDNSNKSVGSQQLGVGDKMGYYNDGIVQWQGLFGQIEYSKNDLTWFLSAAGSHQAYKRIDYFNYSDGPNETDWQSFFGGSAKTGANYNIDEHHNVYANAGYISRQPFMNAVFLNYKNDINTQATNEKIASGEIGYGYRTRGFKVNVNGYYTFWQDKAFTKTVFDEDGQSYSANLLGVDALHKGVEVDFTWQPTRKLTITGMASVGDWKWLNNLENVVIYDDQQRPVDEVNVYMKGAEVGNTAQTTAALGISYEVLPKLRLMGDWNYYGQLYADYDVTRLDDPAYNNTSMYQLPNYNLFDVGASYAFGMGGFDGLVNFKVNNVFDTDYAVQGQQGGLNETGQTTLNGYYMGVGRTYSVGLKMSF</sequence>
<feature type="chain" id="PRO_5018664442" evidence="10">
    <location>
        <begin position="23"/>
        <end position="854"/>
    </location>
</feature>
<dbReference type="GO" id="GO:0015344">
    <property type="term" value="F:siderophore uptake transmembrane transporter activity"/>
    <property type="evidence" value="ECO:0007669"/>
    <property type="project" value="TreeGrafter"/>
</dbReference>
<dbReference type="PANTHER" id="PTHR30069:SF29">
    <property type="entry name" value="HEMOGLOBIN AND HEMOGLOBIN-HAPTOGLOBIN-BINDING PROTEIN 1-RELATED"/>
    <property type="match status" value="1"/>
</dbReference>
<reference evidence="12 13" key="1">
    <citation type="submission" date="2018-12" db="EMBL/GenBank/DDBJ databases">
        <title>Flammeovirga pectinis sp. nov., isolated from the gut of the Korean scallop, Patinopecten yessoensis.</title>
        <authorList>
            <person name="Bae J.-W."/>
            <person name="Jeong Y.-S."/>
            <person name="Kang W."/>
        </authorList>
    </citation>
    <scope>NUCLEOTIDE SEQUENCE [LARGE SCALE GENOMIC DNA]</scope>
    <source>
        <strain evidence="12 13">L12M1</strain>
    </source>
</reference>
<dbReference type="Gene3D" id="2.40.170.20">
    <property type="entry name" value="TonB-dependent receptor, beta-barrel domain"/>
    <property type="match status" value="1"/>
</dbReference>
<keyword evidence="13" id="KW-1185">Reference proteome</keyword>
<feature type="signal peptide" evidence="10">
    <location>
        <begin position="1"/>
        <end position="22"/>
    </location>
</feature>
<dbReference type="Gene3D" id="2.60.40.1120">
    <property type="entry name" value="Carboxypeptidase-like, regulatory domain"/>
    <property type="match status" value="1"/>
</dbReference>
<dbReference type="Pfam" id="PF07715">
    <property type="entry name" value="Plug"/>
    <property type="match status" value="1"/>
</dbReference>
<evidence type="ECO:0000313" key="12">
    <source>
        <dbReference type="EMBL" id="AZQ65514.1"/>
    </source>
</evidence>
<dbReference type="AlphaFoldDB" id="A0A3Q9FVI7"/>
<dbReference type="KEGG" id="fll:EI427_25205"/>
<dbReference type="PANTHER" id="PTHR30069">
    <property type="entry name" value="TONB-DEPENDENT OUTER MEMBRANE RECEPTOR"/>
    <property type="match status" value="1"/>
</dbReference>
<comment type="subcellular location">
    <subcellularLocation>
        <location evidence="1 9">Cell outer membrane</location>
        <topology evidence="1 9">Multi-pass membrane protein</topology>
    </subcellularLocation>
</comment>
<keyword evidence="6" id="KW-0798">TonB box</keyword>
<dbReference type="PROSITE" id="PS52016">
    <property type="entry name" value="TONB_DEPENDENT_REC_3"/>
    <property type="match status" value="1"/>
</dbReference>
<keyword evidence="3 9" id="KW-1134">Transmembrane beta strand</keyword>
<dbReference type="PROSITE" id="PS01156">
    <property type="entry name" value="TONB_DEPENDENT_REC_2"/>
    <property type="match status" value="1"/>
</dbReference>
<evidence type="ECO:0000256" key="10">
    <source>
        <dbReference type="SAM" id="SignalP"/>
    </source>
</evidence>
<accession>A0A3Q9FVI7</accession>